<feature type="chain" id="PRO_5013144219" evidence="1">
    <location>
        <begin position="22"/>
        <end position="203"/>
    </location>
</feature>
<dbReference type="EMBL" id="LNIX01000028">
    <property type="protein sequence ID" value="OXA41791.1"/>
    <property type="molecule type" value="Genomic_DNA"/>
</dbReference>
<evidence type="ECO:0000256" key="1">
    <source>
        <dbReference type="SAM" id="SignalP"/>
    </source>
</evidence>
<dbReference type="PROSITE" id="PS51257">
    <property type="entry name" value="PROKAR_LIPOPROTEIN"/>
    <property type="match status" value="1"/>
</dbReference>
<name>A0A226DAZ6_FOLCA</name>
<comment type="caution">
    <text evidence="2">The sequence shown here is derived from an EMBL/GenBank/DDBJ whole genome shotgun (WGS) entry which is preliminary data.</text>
</comment>
<sequence>MNSKQIVILTLAIGCVAVVNAGYRQTYGRAVDARQLNPEAPVTEGVRNNFISILTRVANASEIAGTNVSRAAALLVRGVVREGFNLGSVATYLPRLLFLDGPNQFIETLRLIRSNQLRLPNDMDSAIDTLITFTGSVRDSGITGNFSPVVEFFPNIFTGVEKFVQDLLYNVFSWLAPIPPAASLDQAIKGQAVRIVPTTFAPV</sequence>
<proteinExistence type="predicted"/>
<protein>
    <submittedName>
        <fullName evidence="2">Uncharacterized protein</fullName>
    </submittedName>
</protein>
<gene>
    <name evidence="2" type="ORF">Fcan01_23587</name>
</gene>
<dbReference type="OMA" id="NTYINRW"/>
<reference evidence="2 3" key="1">
    <citation type="submission" date="2015-12" db="EMBL/GenBank/DDBJ databases">
        <title>The genome of Folsomia candida.</title>
        <authorList>
            <person name="Faddeeva A."/>
            <person name="Derks M.F."/>
            <person name="Anvar Y."/>
            <person name="Smit S."/>
            <person name="Van Straalen N."/>
            <person name="Roelofs D."/>
        </authorList>
    </citation>
    <scope>NUCLEOTIDE SEQUENCE [LARGE SCALE GENOMIC DNA]</scope>
    <source>
        <strain evidence="2 3">VU population</strain>
        <tissue evidence="2">Whole body</tissue>
    </source>
</reference>
<dbReference type="Proteomes" id="UP000198287">
    <property type="component" value="Unassembled WGS sequence"/>
</dbReference>
<feature type="signal peptide" evidence="1">
    <location>
        <begin position="1"/>
        <end position="21"/>
    </location>
</feature>
<evidence type="ECO:0000313" key="2">
    <source>
        <dbReference type="EMBL" id="OXA41791.1"/>
    </source>
</evidence>
<organism evidence="2 3">
    <name type="scientific">Folsomia candida</name>
    <name type="common">Springtail</name>
    <dbReference type="NCBI Taxonomy" id="158441"/>
    <lineage>
        <taxon>Eukaryota</taxon>
        <taxon>Metazoa</taxon>
        <taxon>Ecdysozoa</taxon>
        <taxon>Arthropoda</taxon>
        <taxon>Hexapoda</taxon>
        <taxon>Collembola</taxon>
        <taxon>Entomobryomorpha</taxon>
        <taxon>Isotomoidea</taxon>
        <taxon>Isotomidae</taxon>
        <taxon>Proisotominae</taxon>
        <taxon>Folsomia</taxon>
    </lineage>
</organism>
<accession>A0A226DAZ6</accession>
<evidence type="ECO:0000313" key="3">
    <source>
        <dbReference type="Proteomes" id="UP000198287"/>
    </source>
</evidence>
<keyword evidence="3" id="KW-1185">Reference proteome</keyword>
<dbReference type="AlphaFoldDB" id="A0A226DAZ6"/>
<keyword evidence="1" id="KW-0732">Signal</keyword>
<dbReference type="OrthoDB" id="8267002at2759"/>